<comment type="caution">
    <text evidence="3">The sequence shown here is derived from an EMBL/GenBank/DDBJ whole genome shotgun (WGS) entry which is preliminary data.</text>
</comment>
<dbReference type="RefSeq" id="WP_240567399.1">
    <property type="nucleotide sequence ID" value="NZ_JAKVPY010000005.1"/>
</dbReference>
<keyword evidence="2" id="KW-0732">Signal</keyword>
<dbReference type="EMBL" id="JAKVPY010000005">
    <property type="protein sequence ID" value="MCH4562609.1"/>
    <property type="molecule type" value="Genomic_DNA"/>
</dbReference>
<feature type="compositionally biased region" description="Acidic residues" evidence="1">
    <location>
        <begin position="33"/>
        <end position="48"/>
    </location>
</feature>
<feature type="signal peptide" evidence="2">
    <location>
        <begin position="1"/>
        <end position="19"/>
    </location>
</feature>
<sequence>MKAWCRLSSMGLVALLLLAGCGGNENGTKDPESTEEASEEMAMEEPAPEPEPRVEPFSEPVEIDFVATLRSDRRLMVEGESNLPDSARLLIVVEREASGVRWQSRTSLEEGHFAAGPFGPGSGLPDGGYRITVNLPVANVQPLAVRQRIGEQGEHLSGPLVSTSRHGLGQVASSSRRFLVGSEPRRTTDQVEVLGIE</sequence>
<organism evidence="3 4">
    <name type="scientific">Halomonas flagellata</name>
    <dbReference type="NCBI Taxonomy" id="2920385"/>
    <lineage>
        <taxon>Bacteria</taxon>
        <taxon>Pseudomonadati</taxon>
        <taxon>Pseudomonadota</taxon>
        <taxon>Gammaproteobacteria</taxon>
        <taxon>Oceanospirillales</taxon>
        <taxon>Halomonadaceae</taxon>
        <taxon>Halomonas</taxon>
    </lineage>
</organism>
<gene>
    <name evidence="3" type="ORF">MKP05_05595</name>
</gene>
<name>A0ABS9RRZ2_9GAMM</name>
<evidence type="ECO:0008006" key="5">
    <source>
        <dbReference type="Google" id="ProtNLM"/>
    </source>
</evidence>
<dbReference type="PROSITE" id="PS51257">
    <property type="entry name" value="PROKAR_LIPOPROTEIN"/>
    <property type="match status" value="1"/>
</dbReference>
<evidence type="ECO:0000313" key="4">
    <source>
        <dbReference type="Proteomes" id="UP001202117"/>
    </source>
</evidence>
<feature type="chain" id="PRO_5047214156" description="Lipoprotein" evidence="2">
    <location>
        <begin position="20"/>
        <end position="197"/>
    </location>
</feature>
<proteinExistence type="predicted"/>
<feature type="region of interest" description="Disordered" evidence="1">
    <location>
        <begin position="22"/>
        <end position="59"/>
    </location>
</feature>
<protein>
    <recommendedName>
        <fullName evidence="5">Lipoprotein</fullName>
    </recommendedName>
</protein>
<evidence type="ECO:0000313" key="3">
    <source>
        <dbReference type="EMBL" id="MCH4562609.1"/>
    </source>
</evidence>
<accession>A0ABS9RRZ2</accession>
<evidence type="ECO:0000256" key="2">
    <source>
        <dbReference type="SAM" id="SignalP"/>
    </source>
</evidence>
<reference evidence="3 4" key="1">
    <citation type="submission" date="2022-02" db="EMBL/GenBank/DDBJ databases">
        <title>Halomonas fukangensis sp. nov., a halophilic bacterium isolated from a bulk soil of Kalidium foliatum at Fukang.</title>
        <authorList>
            <person name="Huang Y."/>
        </authorList>
    </citation>
    <scope>NUCLEOTIDE SEQUENCE [LARGE SCALE GENOMIC DNA]</scope>
    <source>
        <strain evidence="3 4">EGI 63088</strain>
    </source>
</reference>
<keyword evidence="4" id="KW-1185">Reference proteome</keyword>
<evidence type="ECO:0000256" key="1">
    <source>
        <dbReference type="SAM" id="MobiDB-lite"/>
    </source>
</evidence>
<dbReference type="Proteomes" id="UP001202117">
    <property type="component" value="Unassembled WGS sequence"/>
</dbReference>